<comment type="caution">
    <text evidence="2">The sequence shown here is derived from an EMBL/GenBank/DDBJ whole genome shotgun (WGS) entry which is preliminary data.</text>
</comment>
<gene>
    <name evidence="2" type="ORF">AFUS01_LOCUS9917</name>
</gene>
<name>A0A8J2NW67_9HEXA</name>
<accession>A0A8J2NW67</accession>
<feature type="region of interest" description="Disordered" evidence="1">
    <location>
        <begin position="1"/>
        <end position="117"/>
    </location>
</feature>
<evidence type="ECO:0000313" key="3">
    <source>
        <dbReference type="Proteomes" id="UP000708208"/>
    </source>
</evidence>
<dbReference type="Proteomes" id="UP000708208">
    <property type="component" value="Unassembled WGS sequence"/>
</dbReference>
<dbReference type="EMBL" id="CAJVCH010072511">
    <property type="protein sequence ID" value="CAG7720647.1"/>
    <property type="molecule type" value="Genomic_DNA"/>
</dbReference>
<protein>
    <submittedName>
        <fullName evidence="2">Uncharacterized protein</fullName>
    </submittedName>
</protein>
<organism evidence="2 3">
    <name type="scientific">Allacma fusca</name>
    <dbReference type="NCBI Taxonomy" id="39272"/>
    <lineage>
        <taxon>Eukaryota</taxon>
        <taxon>Metazoa</taxon>
        <taxon>Ecdysozoa</taxon>
        <taxon>Arthropoda</taxon>
        <taxon>Hexapoda</taxon>
        <taxon>Collembola</taxon>
        <taxon>Symphypleona</taxon>
        <taxon>Sminthuridae</taxon>
        <taxon>Allacma</taxon>
    </lineage>
</organism>
<sequence length="181" mass="19979">MDEDEISIIAEITQSDPSSRRSSPLKSALKSPPKPGPSSNAGHTPPATPKNKGVGQVNTSDTEVEENKFKELFITPNTSPTGVCSKASSENDERELFTPNSSDSSIESPNPNNLSWSDQMDLEDEVFETPIEEQPKPEIRKSGRVKTKVVKFQPGFLSKFTEQISDPDTYQQAMKSRYAED</sequence>
<evidence type="ECO:0000313" key="2">
    <source>
        <dbReference type="EMBL" id="CAG7720647.1"/>
    </source>
</evidence>
<feature type="compositionally biased region" description="Polar residues" evidence="1">
    <location>
        <begin position="75"/>
        <end position="88"/>
    </location>
</feature>
<feature type="compositionally biased region" description="Low complexity" evidence="1">
    <location>
        <begin position="15"/>
        <end position="31"/>
    </location>
</feature>
<keyword evidence="3" id="KW-1185">Reference proteome</keyword>
<reference evidence="2" key="1">
    <citation type="submission" date="2021-06" db="EMBL/GenBank/DDBJ databases">
        <authorList>
            <person name="Hodson N. C."/>
            <person name="Mongue J. A."/>
            <person name="Jaron S. K."/>
        </authorList>
    </citation>
    <scope>NUCLEOTIDE SEQUENCE</scope>
</reference>
<evidence type="ECO:0000256" key="1">
    <source>
        <dbReference type="SAM" id="MobiDB-lite"/>
    </source>
</evidence>
<dbReference type="AlphaFoldDB" id="A0A8J2NW67"/>
<proteinExistence type="predicted"/>
<feature type="compositionally biased region" description="Polar residues" evidence="1">
    <location>
        <begin position="98"/>
        <end position="117"/>
    </location>
</feature>